<dbReference type="SUPFAM" id="SSF53850">
    <property type="entry name" value="Periplasmic binding protein-like II"/>
    <property type="match status" value="1"/>
</dbReference>
<dbReference type="GO" id="GO:0015833">
    <property type="term" value="P:peptide transport"/>
    <property type="evidence" value="ECO:0007669"/>
    <property type="project" value="TreeGrafter"/>
</dbReference>
<dbReference type="GO" id="GO:0030288">
    <property type="term" value="C:outer membrane-bounded periplasmic space"/>
    <property type="evidence" value="ECO:0007669"/>
    <property type="project" value="UniProtKB-ARBA"/>
</dbReference>
<evidence type="ECO:0000256" key="3">
    <source>
        <dbReference type="ARBA" id="ARBA00022448"/>
    </source>
</evidence>
<dbReference type="PIRSF" id="PIRSF002741">
    <property type="entry name" value="MppA"/>
    <property type="match status" value="1"/>
</dbReference>
<dbReference type="GO" id="GO:1904680">
    <property type="term" value="F:peptide transmembrane transporter activity"/>
    <property type="evidence" value="ECO:0007669"/>
    <property type="project" value="TreeGrafter"/>
</dbReference>
<dbReference type="GO" id="GO:0043190">
    <property type="term" value="C:ATP-binding cassette (ABC) transporter complex"/>
    <property type="evidence" value="ECO:0007669"/>
    <property type="project" value="InterPro"/>
</dbReference>
<comment type="caution">
    <text evidence="7">The sequence shown here is derived from an EMBL/GenBank/DDBJ whole genome shotgun (WGS) entry which is preliminary data.</text>
</comment>
<evidence type="ECO:0000259" key="6">
    <source>
        <dbReference type="Pfam" id="PF00496"/>
    </source>
</evidence>
<dbReference type="EMBL" id="BKAJ01000089">
    <property type="protein sequence ID" value="GEP57897.1"/>
    <property type="molecule type" value="Genomic_DNA"/>
</dbReference>
<sequence>MKRRTLSALAAIAAAASFVFSGSAWAQGKYVHANNSGYDNLDPHVVFDVGRAASRINFYDGLLRWVDNPPKMIPWLAESYTASDDGKTWTFKLKKGVKFHDGSEFTADDVLYSIERMLATKKGASSLFLPIIMPGSTKAPDKYTVVFTLKEPSAIFLSTVPEILIVNSQLVKKNEKDGDWGQAWLAKNVASTGSYKLKRYDPAIGFVGERFKDHFAGWGPKAFDEIEFRTVLETNTRVQGLIKGDIQGTDGYLPYDQILRLKEAKNVQILEQESMRVFYFNIHNGRGPMSDVHFRRALAYAFDYDGFVKDILKGAVSRNAGPNPNNLWGSPKDLKPYTYDLEKAKAELALVKEPIRPITIGTLAGFSETEQAATLLQNGAKKIGIDIKIESAPWPVIQTRMQDREKNYDMVPLWKSTYYVDPNNWVGEMYASRYIGTRNTSYINDPEMDKWLDEALAISDQDKRSVLYEKAVTKATDQAFGIYVYNTRWYGPYAANVAGIRFSPIGSGQDMRWAYYK</sequence>
<evidence type="ECO:0000256" key="2">
    <source>
        <dbReference type="ARBA" id="ARBA00005695"/>
    </source>
</evidence>
<dbReference type="OrthoDB" id="7318145at2"/>
<dbReference type="InterPro" id="IPR030678">
    <property type="entry name" value="Peptide/Ni-bd"/>
</dbReference>
<dbReference type="InterPro" id="IPR023765">
    <property type="entry name" value="SBP_5_CS"/>
</dbReference>
<keyword evidence="3" id="KW-0813">Transport</keyword>
<feature type="signal peptide" evidence="5">
    <location>
        <begin position="1"/>
        <end position="26"/>
    </location>
</feature>
<dbReference type="PANTHER" id="PTHR30290:SF9">
    <property type="entry name" value="OLIGOPEPTIDE-BINDING PROTEIN APPA"/>
    <property type="match status" value="1"/>
</dbReference>
<evidence type="ECO:0000256" key="5">
    <source>
        <dbReference type="SAM" id="SignalP"/>
    </source>
</evidence>
<reference evidence="7 8" key="1">
    <citation type="submission" date="2019-07" db="EMBL/GenBank/DDBJ databases">
        <title>Whole genome shotgun sequence of Reyranella soli NBRC 108950.</title>
        <authorList>
            <person name="Hosoyama A."/>
            <person name="Uohara A."/>
            <person name="Ohji S."/>
            <person name="Ichikawa N."/>
        </authorList>
    </citation>
    <scope>NUCLEOTIDE SEQUENCE [LARGE SCALE GENOMIC DNA]</scope>
    <source>
        <strain evidence="7 8">NBRC 108950</strain>
    </source>
</reference>
<dbReference type="AlphaFoldDB" id="A0A512NG23"/>
<feature type="domain" description="Solute-binding protein family 5" evidence="6">
    <location>
        <begin position="71"/>
        <end position="433"/>
    </location>
</feature>
<dbReference type="RefSeq" id="WP_147152611.1">
    <property type="nucleotide sequence ID" value="NZ_BKAJ01000089.1"/>
</dbReference>
<evidence type="ECO:0000256" key="4">
    <source>
        <dbReference type="ARBA" id="ARBA00022729"/>
    </source>
</evidence>
<dbReference type="PANTHER" id="PTHR30290">
    <property type="entry name" value="PERIPLASMIC BINDING COMPONENT OF ABC TRANSPORTER"/>
    <property type="match status" value="1"/>
</dbReference>
<dbReference type="CDD" id="cd08512">
    <property type="entry name" value="PBP2_NikA_DppA_OppA_like_7"/>
    <property type="match status" value="1"/>
</dbReference>
<dbReference type="Pfam" id="PF00496">
    <property type="entry name" value="SBP_bac_5"/>
    <property type="match status" value="1"/>
</dbReference>
<dbReference type="InterPro" id="IPR000914">
    <property type="entry name" value="SBP_5_dom"/>
</dbReference>
<gene>
    <name evidence="7" type="ORF">RSO01_50630</name>
</gene>
<dbReference type="InterPro" id="IPR039424">
    <property type="entry name" value="SBP_5"/>
</dbReference>
<dbReference type="PROSITE" id="PS01040">
    <property type="entry name" value="SBP_BACTERIAL_5"/>
    <property type="match status" value="1"/>
</dbReference>
<keyword evidence="8" id="KW-1185">Reference proteome</keyword>
<organism evidence="7 8">
    <name type="scientific">Reyranella soli</name>
    <dbReference type="NCBI Taxonomy" id="1230389"/>
    <lineage>
        <taxon>Bacteria</taxon>
        <taxon>Pseudomonadati</taxon>
        <taxon>Pseudomonadota</taxon>
        <taxon>Alphaproteobacteria</taxon>
        <taxon>Hyphomicrobiales</taxon>
        <taxon>Reyranellaceae</taxon>
        <taxon>Reyranella</taxon>
    </lineage>
</organism>
<proteinExistence type="inferred from homology"/>
<accession>A0A512NG23</accession>
<dbReference type="Gene3D" id="3.40.190.10">
    <property type="entry name" value="Periplasmic binding protein-like II"/>
    <property type="match status" value="1"/>
</dbReference>
<name>A0A512NG23_9HYPH</name>
<evidence type="ECO:0000313" key="8">
    <source>
        <dbReference type="Proteomes" id="UP000321058"/>
    </source>
</evidence>
<evidence type="ECO:0000256" key="1">
    <source>
        <dbReference type="ARBA" id="ARBA00004418"/>
    </source>
</evidence>
<comment type="subcellular location">
    <subcellularLocation>
        <location evidence="1">Periplasm</location>
    </subcellularLocation>
</comment>
<dbReference type="Gene3D" id="3.10.105.10">
    <property type="entry name" value="Dipeptide-binding Protein, Domain 3"/>
    <property type="match status" value="1"/>
</dbReference>
<evidence type="ECO:0000313" key="7">
    <source>
        <dbReference type="EMBL" id="GEP57897.1"/>
    </source>
</evidence>
<dbReference type="Proteomes" id="UP000321058">
    <property type="component" value="Unassembled WGS sequence"/>
</dbReference>
<protein>
    <submittedName>
        <fullName evidence="7">Twin-arginine translocation pathway signal protein</fullName>
    </submittedName>
</protein>
<comment type="similarity">
    <text evidence="2">Belongs to the bacterial solute-binding protein 5 family.</text>
</comment>
<keyword evidence="4 5" id="KW-0732">Signal</keyword>
<feature type="chain" id="PRO_5021764476" evidence="5">
    <location>
        <begin position="27"/>
        <end position="517"/>
    </location>
</feature>
<dbReference type="Gene3D" id="3.90.76.10">
    <property type="entry name" value="Dipeptide-binding Protein, Domain 1"/>
    <property type="match status" value="1"/>
</dbReference>